<dbReference type="InterPro" id="IPR038071">
    <property type="entry name" value="UROD/MetE-like_sf"/>
</dbReference>
<keyword evidence="3" id="KW-0808">Transferase</keyword>
<dbReference type="Proteomes" id="UP000221653">
    <property type="component" value="Unassembled WGS sequence"/>
</dbReference>
<feature type="domain" description="UPF0033" evidence="1">
    <location>
        <begin position="25"/>
        <end position="80"/>
    </location>
</feature>
<dbReference type="EMBL" id="PDJF01000001">
    <property type="protein sequence ID" value="PFG29005.1"/>
    <property type="molecule type" value="Genomic_DNA"/>
</dbReference>
<evidence type="ECO:0000313" key="3">
    <source>
        <dbReference type="EMBL" id="PFG29005.1"/>
    </source>
</evidence>
<dbReference type="Gene3D" id="3.30.110.40">
    <property type="entry name" value="TusA-like domain"/>
    <property type="match status" value="1"/>
</dbReference>
<reference evidence="3 4" key="1">
    <citation type="submission" date="2017-10" db="EMBL/GenBank/DDBJ databases">
        <title>Sequencing the genomes of 1000 actinobacteria strains.</title>
        <authorList>
            <person name="Klenk H.-P."/>
        </authorList>
    </citation>
    <scope>NUCLEOTIDE SEQUENCE [LARGE SCALE GENOMIC DNA]</scope>
    <source>
        <strain evidence="3 4">DSM 20688</strain>
    </source>
</reference>
<dbReference type="GO" id="GO:0032259">
    <property type="term" value="P:methylation"/>
    <property type="evidence" value="ECO:0007669"/>
    <property type="project" value="UniProtKB-KW"/>
</dbReference>
<name>A0A2A9DS70_9CORY</name>
<accession>A0A2A9DS70</accession>
<dbReference type="GO" id="GO:0009086">
    <property type="term" value="P:methionine biosynthetic process"/>
    <property type="evidence" value="ECO:0007669"/>
    <property type="project" value="InterPro"/>
</dbReference>
<keyword evidence="4" id="KW-1185">Reference proteome</keyword>
<keyword evidence="3" id="KW-0489">Methyltransferase</keyword>
<protein>
    <submittedName>
        <fullName evidence="3">5-methyltetrahydropteroyltriglutamate--homocysteine methyltransferase</fullName>
    </submittedName>
</protein>
<sequence length="543" mass="59427">MSQHPYTPDTSFDGGNLDCGNGLLLLIRQHIDPLEPGQLLEIKSTEPTVEGDLPSWCRMTKNDLVNVYKDGDQWSFLVSKGAFVAPDAEGSAPGATEPDPEATVPATAVDFPVAKTGVKVSRRADGSEKKQMPITQKVEEPYIPESLPEPAPAEPLKPLSVVSLGSWPRPRWLLESLHLHLEGRMSDEDFQADADDAVRLAVAAQERADIDAVSDGEQRRDNYSSFVGGLLQNSQLIPVTDLLPYVDDPEEFRRELDALDVPAGEVRHPAVFGPLGRNKPLTTHELTFAQSITDKPVKMSLPGPYLLTRTMWMECISDRAYDNREDLAVDIVRVLREEIADLLAHGAALVEIDEPVLTEVLYGESSAGGRTFMCGALGERGERDSELAFAQKLIQQVTEGFPTERLALHTCRGNWTNDESAALTGDVAPLVPLFASVNVGTLFMELCTPRAGELSSLKGIRDDQRVGVGVINQKDSADETVEKVLERAEAAIDMFGVDRVLLNTDCGFATFADNPIESARAAERDLTLITQARDILREKYGIQ</sequence>
<comment type="caution">
    <text evidence="3">The sequence shown here is derived from an EMBL/GenBank/DDBJ whole genome shotgun (WGS) entry which is preliminary data.</text>
</comment>
<dbReference type="AlphaFoldDB" id="A0A2A9DS70"/>
<dbReference type="Pfam" id="PF01206">
    <property type="entry name" value="TusA"/>
    <property type="match status" value="1"/>
</dbReference>
<organism evidence="3 4">
    <name type="scientific">Corynebacterium renale</name>
    <dbReference type="NCBI Taxonomy" id="1724"/>
    <lineage>
        <taxon>Bacteria</taxon>
        <taxon>Bacillati</taxon>
        <taxon>Actinomycetota</taxon>
        <taxon>Actinomycetes</taxon>
        <taxon>Mycobacteriales</taxon>
        <taxon>Corynebacteriaceae</taxon>
        <taxon>Corynebacterium</taxon>
    </lineage>
</organism>
<dbReference type="InterPro" id="IPR001455">
    <property type="entry name" value="TusA-like"/>
</dbReference>
<dbReference type="InterPro" id="IPR002629">
    <property type="entry name" value="Met_Synth_C/arc"/>
</dbReference>
<dbReference type="PANTHER" id="PTHR43844">
    <property type="entry name" value="METHIONINE SYNTHASE"/>
    <property type="match status" value="1"/>
</dbReference>
<dbReference type="Gene3D" id="3.20.20.210">
    <property type="match status" value="1"/>
</dbReference>
<dbReference type="SUPFAM" id="SSF64307">
    <property type="entry name" value="SirA-like"/>
    <property type="match status" value="1"/>
</dbReference>
<dbReference type="CDD" id="cd00291">
    <property type="entry name" value="SirA_YedF_YeeD"/>
    <property type="match status" value="1"/>
</dbReference>
<dbReference type="CDD" id="cd03311">
    <property type="entry name" value="CIMS_C_terminal_like"/>
    <property type="match status" value="1"/>
</dbReference>
<evidence type="ECO:0000259" key="1">
    <source>
        <dbReference type="Pfam" id="PF01206"/>
    </source>
</evidence>
<dbReference type="GO" id="GO:0003871">
    <property type="term" value="F:5-methyltetrahydropteroyltriglutamate-homocysteine S-methyltransferase activity"/>
    <property type="evidence" value="ECO:0007669"/>
    <property type="project" value="InterPro"/>
</dbReference>
<dbReference type="RefSeq" id="WP_098389314.1">
    <property type="nucleotide sequence ID" value="NZ_LS483464.1"/>
</dbReference>
<dbReference type="PANTHER" id="PTHR43844:SF2">
    <property type="entry name" value="SYNTHASE, VITAMIN-B12 INDEPENDENT, PUTATIVE (AFU_ORTHOLOGUE AFUA_3G12060)-RELATED"/>
    <property type="match status" value="1"/>
</dbReference>
<dbReference type="InterPro" id="IPR036868">
    <property type="entry name" value="TusA-like_sf"/>
</dbReference>
<proteinExistence type="predicted"/>
<feature type="domain" description="Cobalamin-independent methionine synthase MetE C-terminal/archaeal" evidence="2">
    <location>
        <begin position="266"/>
        <end position="361"/>
    </location>
</feature>
<dbReference type="Pfam" id="PF01717">
    <property type="entry name" value="Meth_synt_2"/>
    <property type="match status" value="1"/>
</dbReference>
<dbReference type="STRING" id="1724.GCA_001044175_02000"/>
<dbReference type="SUPFAM" id="SSF51726">
    <property type="entry name" value="UROD/MetE-like"/>
    <property type="match status" value="1"/>
</dbReference>
<dbReference type="GO" id="GO:0008270">
    <property type="term" value="F:zinc ion binding"/>
    <property type="evidence" value="ECO:0007669"/>
    <property type="project" value="InterPro"/>
</dbReference>
<evidence type="ECO:0000313" key="4">
    <source>
        <dbReference type="Proteomes" id="UP000221653"/>
    </source>
</evidence>
<dbReference type="OrthoDB" id="244285at2"/>
<gene>
    <name evidence="3" type="ORF">ATK06_2137</name>
</gene>
<evidence type="ECO:0000259" key="2">
    <source>
        <dbReference type="Pfam" id="PF01717"/>
    </source>
</evidence>